<protein>
    <submittedName>
        <fullName evidence="2">Aldo/keto reductase</fullName>
    </submittedName>
</protein>
<dbReference type="InterPro" id="IPR020471">
    <property type="entry name" value="AKR"/>
</dbReference>
<dbReference type="RefSeq" id="WP_111149844.1">
    <property type="nucleotide sequence ID" value="NZ_QKRB01000063.1"/>
</dbReference>
<comment type="caution">
    <text evidence="2">The sequence shown here is derived from an EMBL/GenBank/DDBJ whole genome shotgun (WGS) entry which is preliminary data.</text>
</comment>
<dbReference type="AlphaFoldDB" id="A0A2W1LNC9"/>
<dbReference type="PANTHER" id="PTHR43312">
    <property type="entry name" value="D-THREO-ALDOSE 1-DEHYDROGENASE"/>
    <property type="match status" value="1"/>
</dbReference>
<proteinExistence type="predicted"/>
<name>A0A2W1LNC9_9BACL</name>
<evidence type="ECO:0000259" key="1">
    <source>
        <dbReference type="Pfam" id="PF00248"/>
    </source>
</evidence>
<gene>
    <name evidence="2" type="ORF">DNH61_25825</name>
</gene>
<dbReference type="GO" id="GO:0016491">
    <property type="term" value="F:oxidoreductase activity"/>
    <property type="evidence" value="ECO:0007669"/>
    <property type="project" value="InterPro"/>
</dbReference>
<accession>A0A2W1LNC9</accession>
<keyword evidence="3" id="KW-1185">Reference proteome</keyword>
<dbReference type="InterPro" id="IPR036812">
    <property type="entry name" value="NAD(P)_OxRdtase_dom_sf"/>
</dbReference>
<organism evidence="2 3">
    <name type="scientific">Paenibacillus sambharensis</name>
    <dbReference type="NCBI Taxonomy" id="1803190"/>
    <lineage>
        <taxon>Bacteria</taxon>
        <taxon>Bacillati</taxon>
        <taxon>Bacillota</taxon>
        <taxon>Bacilli</taxon>
        <taxon>Bacillales</taxon>
        <taxon>Paenibacillaceae</taxon>
        <taxon>Paenibacillus</taxon>
    </lineage>
</organism>
<dbReference type="Proteomes" id="UP000249522">
    <property type="component" value="Unassembled WGS sequence"/>
</dbReference>
<evidence type="ECO:0000313" key="3">
    <source>
        <dbReference type="Proteomes" id="UP000249522"/>
    </source>
</evidence>
<sequence length="303" mass="34341">MEQRQFGKTDMRVTVLGFGSAEIGMDKDLNVSQEDANQLLSKVLDSGINVIDTASSYNTSEEKIGRAISHRRQEYYLFSKCGEGSSVGLDYPDWDARNVRPSVERSLKRLQTDYLDLVLIHSCSEAILRQGDLIQEVKKLKEDGLVRYIGYSGDSTNALYAIQTDEFDVLETSLNIADQEPIDLKTLEEAEKRQMGIIIKRPVANVVWNRGPEAPNNPDIYKERLDKLNYSFMNESPDKILEYALRFTLSVPQVDTAIVGTTKPEHVLENIAMANKGKLTDSEMNEIRRRWQEVCEPAWAGLK</sequence>
<evidence type="ECO:0000313" key="2">
    <source>
        <dbReference type="EMBL" id="PZD92917.1"/>
    </source>
</evidence>
<dbReference type="InterPro" id="IPR053135">
    <property type="entry name" value="AKR2_Oxidoreductase"/>
</dbReference>
<dbReference type="OrthoDB" id="9773828at2"/>
<feature type="domain" description="NADP-dependent oxidoreductase" evidence="1">
    <location>
        <begin position="16"/>
        <end position="289"/>
    </location>
</feature>
<dbReference type="EMBL" id="QKRB01000063">
    <property type="protein sequence ID" value="PZD92917.1"/>
    <property type="molecule type" value="Genomic_DNA"/>
</dbReference>
<reference evidence="2 3" key="1">
    <citation type="submission" date="2018-06" db="EMBL/GenBank/DDBJ databases">
        <title>Paenibacillus imtechensis sp. nov.</title>
        <authorList>
            <person name="Pinnaka A.K."/>
            <person name="Singh H."/>
            <person name="Kaur M."/>
        </authorList>
    </citation>
    <scope>NUCLEOTIDE SEQUENCE [LARGE SCALE GENOMIC DNA]</scope>
    <source>
        <strain evidence="2 3">SMB1</strain>
    </source>
</reference>
<dbReference type="CDD" id="cd19095">
    <property type="entry name" value="AKR_PA4992-like"/>
    <property type="match status" value="1"/>
</dbReference>
<dbReference type="PANTHER" id="PTHR43312:SF1">
    <property type="entry name" value="NADP-DEPENDENT OXIDOREDUCTASE DOMAIN-CONTAINING PROTEIN"/>
    <property type="match status" value="1"/>
</dbReference>
<dbReference type="Pfam" id="PF00248">
    <property type="entry name" value="Aldo_ket_red"/>
    <property type="match status" value="1"/>
</dbReference>
<dbReference type="SUPFAM" id="SSF51430">
    <property type="entry name" value="NAD(P)-linked oxidoreductase"/>
    <property type="match status" value="1"/>
</dbReference>
<dbReference type="InterPro" id="IPR023210">
    <property type="entry name" value="NADP_OxRdtase_dom"/>
</dbReference>
<dbReference type="PRINTS" id="PR00069">
    <property type="entry name" value="ALDKETRDTASE"/>
</dbReference>
<dbReference type="Gene3D" id="3.20.20.100">
    <property type="entry name" value="NADP-dependent oxidoreductase domain"/>
    <property type="match status" value="1"/>
</dbReference>